<protein>
    <submittedName>
        <fullName evidence="1">Uncharacterized protein</fullName>
    </submittedName>
</protein>
<keyword evidence="2" id="KW-1185">Reference proteome</keyword>
<evidence type="ECO:0000313" key="2">
    <source>
        <dbReference type="Proteomes" id="UP000828048"/>
    </source>
</evidence>
<sequence length="308" mass="34635">MGKVDRLFDQLTVKKVKILKSIHGSNLGINEKFSSQEINCSKIEEHEKQNLGNKNGVVMFASESKGMLVDVSHSFSCKWNQKLGEKLCSDGLIGSCDPPAQSCKVTSEQGKKGKCYGYVKFKSEISSNVDFYTTKFDKVELEKIVENVSELPDPEERMWSQFSHFYFLDRGLFRKSYEALDLWERMMIEGIYPNVVSYNSLVRDLCSVGSVEKAVAVFDQMETSGFSPSVATRSTLINGSAKARNLIEEALKVVGKMLVEGIKPDVFTLNIINAHCKNGKVEFATKLLDAMTEASRHSFLHNSYMRDL</sequence>
<dbReference type="Proteomes" id="UP000828048">
    <property type="component" value="Chromosome 1"/>
</dbReference>
<reference evidence="1 2" key="1">
    <citation type="journal article" date="2021" name="Hortic Res">
        <title>High-quality reference genome and annotation aids understanding of berry development for evergreen blueberry (Vaccinium darrowii).</title>
        <authorList>
            <person name="Yu J."/>
            <person name="Hulse-Kemp A.M."/>
            <person name="Babiker E."/>
            <person name="Staton M."/>
        </authorList>
    </citation>
    <scope>NUCLEOTIDE SEQUENCE [LARGE SCALE GENOMIC DNA]</scope>
    <source>
        <strain evidence="2">cv. NJ 8807/NJ 8810</strain>
        <tissue evidence="1">Young leaf</tissue>
    </source>
</reference>
<proteinExistence type="predicted"/>
<organism evidence="1 2">
    <name type="scientific">Vaccinium darrowii</name>
    <dbReference type="NCBI Taxonomy" id="229202"/>
    <lineage>
        <taxon>Eukaryota</taxon>
        <taxon>Viridiplantae</taxon>
        <taxon>Streptophyta</taxon>
        <taxon>Embryophyta</taxon>
        <taxon>Tracheophyta</taxon>
        <taxon>Spermatophyta</taxon>
        <taxon>Magnoliopsida</taxon>
        <taxon>eudicotyledons</taxon>
        <taxon>Gunneridae</taxon>
        <taxon>Pentapetalae</taxon>
        <taxon>asterids</taxon>
        <taxon>Ericales</taxon>
        <taxon>Ericaceae</taxon>
        <taxon>Vaccinioideae</taxon>
        <taxon>Vaccinieae</taxon>
        <taxon>Vaccinium</taxon>
    </lineage>
</organism>
<dbReference type="EMBL" id="CM037151">
    <property type="protein sequence ID" value="KAH7844457.1"/>
    <property type="molecule type" value="Genomic_DNA"/>
</dbReference>
<comment type="caution">
    <text evidence="1">The sequence shown here is derived from an EMBL/GenBank/DDBJ whole genome shotgun (WGS) entry which is preliminary data.</text>
</comment>
<name>A0ACB7XTU6_9ERIC</name>
<evidence type="ECO:0000313" key="1">
    <source>
        <dbReference type="EMBL" id="KAH7844457.1"/>
    </source>
</evidence>
<gene>
    <name evidence="1" type="ORF">Vadar_028196</name>
</gene>
<accession>A0ACB7XTU6</accession>